<reference evidence="8" key="1">
    <citation type="journal article" date="2015" name="PLoS Genet.">
        <title>The dynamic genome and transcriptome of the human fungal pathogen Blastomyces and close relative Emmonsia.</title>
        <authorList>
            <person name="Munoz J.F."/>
            <person name="Gauthier G.M."/>
            <person name="Desjardins C.A."/>
            <person name="Gallo J.E."/>
            <person name="Holder J."/>
            <person name="Sullivan T.D."/>
            <person name="Marty A.J."/>
            <person name="Carmen J.C."/>
            <person name="Chen Z."/>
            <person name="Ding L."/>
            <person name="Gujja S."/>
            <person name="Magrini V."/>
            <person name="Misas E."/>
            <person name="Mitreva M."/>
            <person name="Priest M."/>
            <person name="Saif S."/>
            <person name="Whiston E.A."/>
            <person name="Young S."/>
            <person name="Zeng Q."/>
            <person name="Goldman W.E."/>
            <person name="Mardis E.R."/>
            <person name="Taylor J.W."/>
            <person name="McEwen J.G."/>
            <person name="Clay O.K."/>
            <person name="Klein B.S."/>
            <person name="Cuomo C.A."/>
        </authorList>
    </citation>
    <scope>NUCLEOTIDE SEQUENCE [LARGE SCALE GENOMIC DNA]</scope>
    <source>
        <strain evidence="8">UAMH 139</strain>
    </source>
</reference>
<feature type="repeat" description="ANK" evidence="3">
    <location>
        <begin position="1686"/>
        <end position="1718"/>
    </location>
</feature>
<evidence type="ECO:0000313" key="7">
    <source>
        <dbReference type="EMBL" id="KLJ06231.1"/>
    </source>
</evidence>
<dbReference type="Pfam" id="PF24883">
    <property type="entry name" value="NPHP3_N"/>
    <property type="match status" value="1"/>
</dbReference>
<feature type="repeat" description="ANK" evidence="3">
    <location>
        <begin position="747"/>
        <end position="779"/>
    </location>
</feature>
<feature type="repeat" description="ANK" evidence="3">
    <location>
        <begin position="1512"/>
        <end position="1545"/>
    </location>
</feature>
<dbReference type="InterPro" id="IPR002110">
    <property type="entry name" value="Ankyrin_rpt"/>
</dbReference>
<dbReference type="PRINTS" id="PR01415">
    <property type="entry name" value="ANKYRIN"/>
</dbReference>
<dbReference type="InterPro" id="IPR056884">
    <property type="entry name" value="NPHP3-like_N"/>
</dbReference>
<feature type="repeat" description="ANK" evidence="3">
    <location>
        <begin position="1180"/>
        <end position="1215"/>
    </location>
</feature>
<feature type="repeat" description="ANK" evidence="3">
    <location>
        <begin position="879"/>
        <end position="911"/>
    </location>
</feature>
<dbReference type="InterPro" id="IPR027417">
    <property type="entry name" value="P-loop_NTPase"/>
</dbReference>
<feature type="repeat" description="ANK" evidence="3">
    <location>
        <begin position="714"/>
        <end position="746"/>
    </location>
</feature>
<dbReference type="Pfam" id="PF00023">
    <property type="entry name" value="Ank"/>
    <property type="match status" value="2"/>
</dbReference>
<gene>
    <name evidence="7" type="ORF">EMPG_10341</name>
</gene>
<dbReference type="PROSITE" id="PS50088">
    <property type="entry name" value="ANK_REPEAT"/>
    <property type="match status" value="24"/>
</dbReference>
<evidence type="ECO:0000256" key="3">
    <source>
        <dbReference type="PROSITE-ProRule" id="PRU00023"/>
    </source>
</evidence>
<dbReference type="PANTHER" id="PTHR24173">
    <property type="entry name" value="ANKYRIN REPEAT CONTAINING"/>
    <property type="match status" value="1"/>
</dbReference>
<feature type="repeat" description="ANK" evidence="3">
    <location>
        <begin position="978"/>
        <end position="1011"/>
    </location>
</feature>
<feature type="repeat" description="ANK" evidence="3">
    <location>
        <begin position="780"/>
        <end position="812"/>
    </location>
</feature>
<feature type="repeat" description="ANK" evidence="3">
    <location>
        <begin position="1045"/>
        <end position="1077"/>
    </location>
</feature>
<dbReference type="PROSITE" id="PS50297">
    <property type="entry name" value="ANK_REP_REGION"/>
    <property type="match status" value="18"/>
</dbReference>
<evidence type="ECO:0000256" key="1">
    <source>
        <dbReference type="ARBA" id="ARBA00022737"/>
    </source>
</evidence>
<evidence type="ECO:0000256" key="2">
    <source>
        <dbReference type="ARBA" id="ARBA00023043"/>
    </source>
</evidence>
<dbReference type="Gene3D" id="1.25.40.20">
    <property type="entry name" value="Ankyrin repeat-containing domain"/>
    <property type="match status" value="8"/>
</dbReference>
<evidence type="ECO:0000259" key="6">
    <source>
        <dbReference type="Pfam" id="PF24883"/>
    </source>
</evidence>
<dbReference type="SMART" id="SM00248">
    <property type="entry name" value="ANK"/>
    <property type="match status" value="29"/>
</dbReference>
<feature type="repeat" description="ANK" evidence="3">
    <location>
        <begin position="1113"/>
        <end position="1145"/>
    </location>
</feature>
<feature type="repeat" description="ANK" evidence="3">
    <location>
        <begin position="912"/>
        <end position="944"/>
    </location>
</feature>
<feature type="region of interest" description="Disordered" evidence="4">
    <location>
        <begin position="1396"/>
        <end position="1415"/>
    </location>
</feature>
<proteinExistence type="predicted"/>
<dbReference type="OrthoDB" id="5416940at2759"/>
<accession>A0A0H1BAF1</accession>
<keyword evidence="2 3" id="KW-0040">ANK repeat</keyword>
<evidence type="ECO:0000313" key="8">
    <source>
        <dbReference type="Proteomes" id="UP000053573"/>
    </source>
</evidence>
<feature type="repeat" description="ANK" evidence="3">
    <location>
        <begin position="1473"/>
        <end position="1511"/>
    </location>
</feature>
<dbReference type="PANTHER" id="PTHR24173:SF27">
    <property type="entry name" value="ANKYRIN REPEAT AND SOCS BOX PROTEIN 1"/>
    <property type="match status" value="1"/>
</dbReference>
<dbReference type="STRING" id="2060906.A0A0H1BAF1"/>
<dbReference type="Pfam" id="PF22939">
    <property type="entry name" value="WHD_GPIID"/>
    <property type="match status" value="1"/>
</dbReference>
<evidence type="ECO:0000256" key="4">
    <source>
        <dbReference type="SAM" id="MobiDB-lite"/>
    </source>
</evidence>
<feature type="repeat" description="ANK" evidence="3">
    <location>
        <begin position="945"/>
        <end position="977"/>
    </location>
</feature>
<dbReference type="EMBL" id="LDEV01003235">
    <property type="protein sequence ID" value="KLJ06231.1"/>
    <property type="molecule type" value="Genomic_DNA"/>
</dbReference>
<dbReference type="SUPFAM" id="SSF48403">
    <property type="entry name" value="Ankyrin repeat"/>
    <property type="match status" value="3"/>
</dbReference>
<dbReference type="Gene3D" id="3.40.50.300">
    <property type="entry name" value="P-loop containing nucleotide triphosphate hydrolases"/>
    <property type="match status" value="1"/>
</dbReference>
<feature type="repeat" description="ANK" evidence="3">
    <location>
        <begin position="846"/>
        <end position="878"/>
    </location>
</feature>
<keyword evidence="1" id="KW-0677">Repeat</keyword>
<keyword evidence="8" id="KW-1185">Reference proteome</keyword>
<feature type="repeat" description="ANK" evidence="3">
    <location>
        <begin position="1146"/>
        <end position="1179"/>
    </location>
</feature>
<feature type="repeat" description="ANK" evidence="3">
    <location>
        <begin position="1256"/>
        <end position="1288"/>
    </location>
</feature>
<feature type="repeat" description="ANK" evidence="3">
    <location>
        <begin position="1649"/>
        <end position="1685"/>
    </location>
</feature>
<organism evidence="7 8">
    <name type="scientific">Blastomyces silverae</name>
    <dbReference type="NCBI Taxonomy" id="2060906"/>
    <lineage>
        <taxon>Eukaryota</taxon>
        <taxon>Fungi</taxon>
        <taxon>Dikarya</taxon>
        <taxon>Ascomycota</taxon>
        <taxon>Pezizomycotina</taxon>
        <taxon>Eurotiomycetes</taxon>
        <taxon>Eurotiomycetidae</taxon>
        <taxon>Onygenales</taxon>
        <taxon>Ajellomycetaceae</taxon>
        <taxon>Blastomyces</taxon>
    </lineage>
</organism>
<protein>
    <submittedName>
        <fullName evidence="7">Uncharacterized protein</fullName>
    </submittedName>
</protein>
<comment type="caution">
    <text evidence="7">The sequence shown here is derived from an EMBL/GenBank/DDBJ whole genome shotgun (WGS) entry which is preliminary data.</text>
</comment>
<dbReference type="Pfam" id="PF12796">
    <property type="entry name" value="Ank_2"/>
    <property type="match status" value="10"/>
</dbReference>
<sequence length="1795" mass="197905">MADAFSAAAGVISVISLVYQITQTAVRFGDDWKAVPGDVKSFLAQLQALKTALAEINANLTVSTEFADAFRDQNRESALLSQLGQAAPNTTDTNVLISDCQKNLDSLLQDLKKRQSKLQAGKGRLSWEKFRAACKAKNLRSSVENLHRQCQILNSLITIDTAILAAATFNEVKEGRAENQTWQQSRETRQILKWLAESENGAELSDYLSRRQDGTGDWIFNRNELKRWIESDGKCTLFCPGLPGAGKSIMASIIVDELYRRFHKDDNVGIAFWFFDLRRHDEEKIPERVLASLLKQLLSTQPSLPQAVEELYHMHKGRGTRPSPKELSSALESVLGRYSRVFIVVDALDECPTFNGSLNTVLNTIFKLQGQYPVKFLATSRFIPEIAVKFRDIKSVFLEIRASDSDVEKYLREHMSQLPSFVRTSADDIQEEIIKGIRNAVDGMFLLARFHLDSLTSKPSLKAIRKALEKLPRGSNAYDAVYQNTMERIENQPPVQVDLAKRIISWIVCTRRPLKVIELRHALAVEPQENELDQTNLPDENMMLSTCAGLVTVDSKSRIIRLVHYTAQQYFDRTQASWFLMAHKDIATTCLAYLSFDVFSSRTSERDEERELLLKKYRFYDYSAKNWGHHARGHSVEESLVMDFLGDDFKVAASAKHLDIPLDIVTLDESFPPPASNALRILKGTFLAAHFGLDSVLRAILDNTPSYARLRDSKGRTPLCYAAGSGHRSVVELLLEKGAELNHSDAKGYSPLLRATGMGHTQIVKLMLERRADPNTETDLKYTPLLVAAEQGHANLLELLLRKNADPNLKTYWGETALYAAVLAGEKEMIKILLEHAAFVDSENIFRRTALSRATLKGDEAMVKMLLEAGAYPNLKDDCGRTCFYRASEKNNVAVANLLLQNGADPQLATDRGETPLSTAVEKGHDAIVKLLLTIGVALDTKDEKGRTPLFMAAAGGHEGIIKLLLENGLDPNCEDTCGQTPLFQAAFRHGKKEIIQLLLQNGADPKARDKMGQTLLSLSAKGAHGAAFKLFLESGVDVETIDVKGKTPLSEAARSGFKEGVKILLDKGANPNHKDRIRCTPLIHAVKGNHASIELIRMLLQKGADPNLMDKKGQTPLSIAAENGLKLVVELLLDEGANLEPVDREGMTPLSKAADKADNDEMLKMLLDRGSNPNHRNYHGRTPLSQAVSRSHGGTKGVIKLLLENGADPNLKDTLGQTILAQVAASQTTFLEEEECQIVELLLEKGAKPDLMDVHGRTPLSHAVGHGSSRVATHLLRGGADFNVRDADGRTPLSRAAAASYRYCRCSTKDPIRLVKLLLAHGATLESRDNNGRNALSWAVMGEHDGADETVKFFLEQGLDIESRDDYGRTPLSWAVQAALERHSIVKLLLERGAEPDSRDNSGRSPLSWALTARGNPNHTETIVDILLAKEVEVDSRDDQGRSPLLYAAWEYPEIVGKLLAKGADPDSKDVNGRGPVSYAAGDRPFPSRAGIDAVRILVEKGADPDFKDNSGRAPISYAAAKAGGDDIVAMLLEKGVDLDFADNAGRTPLSWAASTGALYGKDMKKTKLLLDKGSNPNFKDNDGRTPLSRSAEHCEENVVALLLERGAQIDSEDKNGRTPLSWAASGRGSATKLLLEKGAEFDCKDVNGRTPLSWATMACHSFQRENSAKQLLKKGADPDSKDDAGRSPLYWALSRGHWRVAGILFKKGADPSCRDSKGSTPLSKAEEKVWERAVKLLSNGAEDPDEVYGSDNDDDTMKPQFVCTKKIDPDFSELRELYMASASTRGELRVHKM</sequence>
<feature type="domain" description="GPI inositol-deacylase winged helix" evidence="5">
    <location>
        <begin position="499"/>
        <end position="571"/>
    </location>
</feature>
<feature type="repeat" description="ANK" evidence="3">
    <location>
        <begin position="1546"/>
        <end position="1583"/>
    </location>
</feature>
<dbReference type="InterPro" id="IPR054471">
    <property type="entry name" value="GPIID_WHD"/>
</dbReference>
<evidence type="ECO:0000259" key="5">
    <source>
        <dbReference type="Pfam" id="PF22939"/>
    </source>
</evidence>
<feature type="repeat" description="ANK" evidence="3">
    <location>
        <begin position="813"/>
        <end position="845"/>
    </location>
</feature>
<feature type="repeat" description="ANK" evidence="3">
    <location>
        <begin position="1081"/>
        <end position="1112"/>
    </location>
</feature>
<feature type="repeat" description="ANK" evidence="3">
    <location>
        <begin position="1584"/>
        <end position="1616"/>
    </location>
</feature>
<feature type="repeat" description="ANK" evidence="3">
    <location>
        <begin position="1332"/>
        <end position="1367"/>
    </location>
</feature>
<feature type="repeat" description="ANK" evidence="3">
    <location>
        <begin position="1368"/>
        <end position="1402"/>
    </location>
</feature>
<dbReference type="Proteomes" id="UP000053573">
    <property type="component" value="Unassembled WGS sequence"/>
</dbReference>
<dbReference type="InterPro" id="IPR036770">
    <property type="entry name" value="Ankyrin_rpt-contain_sf"/>
</dbReference>
<feature type="domain" description="Nephrocystin 3-like N-terminal" evidence="6">
    <location>
        <begin position="214"/>
        <end position="381"/>
    </location>
</feature>
<dbReference type="SUPFAM" id="SSF52540">
    <property type="entry name" value="P-loop containing nucleoside triphosphate hydrolases"/>
    <property type="match status" value="1"/>
</dbReference>
<name>A0A0H1BAF1_9EURO</name>
<feature type="repeat" description="ANK" evidence="3">
    <location>
        <begin position="1289"/>
        <end position="1331"/>
    </location>
</feature>